<comment type="caution">
    <text evidence="3">The sequence shown here is derived from an EMBL/GenBank/DDBJ whole genome shotgun (WGS) entry which is preliminary data.</text>
</comment>
<keyword evidence="1" id="KW-0732">Signal</keyword>
<dbReference type="SUPFAM" id="SSF56968">
    <property type="entry name" value="Lipovitellin-phosvitin complex, beta-sheet shell regions"/>
    <property type="match status" value="1"/>
</dbReference>
<evidence type="ECO:0000259" key="2">
    <source>
        <dbReference type="Pfam" id="PF01347"/>
    </source>
</evidence>
<dbReference type="GO" id="GO:0005319">
    <property type="term" value="F:lipid transporter activity"/>
    <property type="evidence" value="ECO:0007669"/>
    <property type="project" value="InterPro"/>
</dbReference>
<reference evidence="3 4" key="1">
    <citation type="journal article" date="2013" name="Proc. Natl. Acad. Sci. U.S.A.">
        <title>The king cobra genome reveals dynamic gene evolution and adaptation in the snake venom system.</title>
        <authorList>
            <person name="Vonk F.J."/>
            <person name="Casewell N.R."/>
            <person name="Henkel C.V."/>
            <person name="Heimberg A.M."/>
            <person name="Jansen H.J."/>
            <person name="McCleary R.J."/>
            <person name="Kerkkamp H.M."/>
            <person name="Vos R.A."/>
            <person name="Guerreiro I."/>
            <person name="Calvete J.J."/>
            <person name="Wuster W."/>
            <person name="Woods A.E."/>
            <person name="Logan J.M."/>
            <person name="Harrison R.A."/>
            <person name="Castoe T.A."/>
            <person name="de Koning A.P."/>
            <person name="Pollock D.D."/>
            <person name="Yandell M."/>
            <person name="Calderon D."/>
            <person name="Renjifo C."/>
            <person name="Currier R.B."/>
            <person name="Salgado D."/>
            <person name="Pla D."/>
            <person name="Sanz L."/>
            <person name="Hyder A.S."/>
            <person name="Ribeiro J.M."/>
            <person name="Arntzen J.W."/>
            <person name="van den Thillart G.E."/>
            <person name="Boetzer M."/>
            <person name="Pirovano W."/>
            <person name="Dirks R.P."/>
            <person name="Spaink H.P."/>
            <person name="Duboule D."/>
            <person name="McGlinn E."/>
            <person name="Kini R.M."/>
            <person name="Richardson M.K."/>
        </authorList>
    </citation>
    <scope>NUCLEOTIDE SEQUENCE</scope>
    <source>
        <tissue evidence="3">Blood</tissue>
    </source>
</reference>
<dbReference type="EMBL" id="AZIM01006030">
    <property type="protein sequence ID" value="ETE58977.1"/>
    <property type="molecule type" value="Genomic_DNA"/>
</dbReference>
<evidence type="ECO:0000313" key="3">
    <source>
        <dbReference type="EMBL" id="ETE58977.1"/>
    </source>
</evidence>
<feature type="non-terminal residue" evidence="3">
    <location>
        <position position="1"/>
    </location>
</feature>
<dbReference type="InterPro" id="IPR001747">
    <property type="entry name" value="Vitellogenin_N"/>
</dbReference>
<sequence>MELQQVVTLFSMFVVGISKRFSTPTVPVASRFSYSYSTSTTTFLQGRAYQRSGITLESKVVIELQGVQIKTVFESENESTWSLNIKRAILSALQTSSLGAAPNNSVEE</sequence>
<proteinExistence type="predicted"/>
<dbReference type="Gene3D" id="2.30.230.10">
    <property type="entry name" value="Lipovitellin, beta-sheet shell regions, chain A"/>
    <property type="match status" value="1"/>
</dbReference>
<dbReference type="OrthoDB" id="9297931at2759"/>
<evidence type="ECO:0000313" key="4">
    <source>
        <dbReference type="Proteomes" id="UP000018936"/>
    </source>
</evidence>
<dbReference type="AlphaFoldDB" id="V8NBP8"/>
<gene>
    <name evidence="3" type="ORF">L345_15295</name>
</gene>
<dbReference type="Proteomes" id="UP000018936">
    <property type="component" value="Unassembled WGS sequence"/>
</dbReference>
<feature type="domain" description="Vitellogenin" evidence="2">
    <location>
        <begin position="57"/>
        <end position="96"/>
    </location>
</feature>
<accession>V8NBP8</accession>
<dbReference type="InterPro" id="IPR015816">
    <property type="entry name" value="Vitellinogen_b-sht_N"/>
</dbReference>
<dbReference type="Pfam" id="PF01347">
    <property type="entry name" value="Vitellogenin_N"/>
    <property type="match status" value="1"/>
</dbReference>
<name>V8NBP8_OPHHA</name>
<keyword evidence="4" id="KW-1185">Reference proteome</keyword>
<evidence type="ECO:0000256" key="1">
    <source>
        <dbReference type="ARBA" id="ARBA00022729"/>
    </source>
</evidence>
<organism evidence="3 4">
    <name type="scientific">Ophiophagus hannah</name>
    <name type="common">King cobra</name>
    <name type="synonym">Naja hannah</name>
    <dbReference type="NCBI Taxonomy" id="8665"/>
    <lineage>
        <taxon>Eukaryota</taxon>
        <taxon>Metazoa</taxon>
        <taxon>Chordata</taxon>
        <taxon>Craniata</taxon>
        <taxon>Vertebrata</taxon>
        <taxon>Euteleostomi</taxon>
        <taxon>Lepidosauria</taxon>
        <taxon>Squamata</taxon>
        <taxon>Bifurcata</taxon>
        <taxon>Unidentata</taxon>
        <taxon>Episquamata</taxon>
        <taxon>Toxicofera</taxon>
        <taxon>Serpentes</taxon>
        <taxon>Colubroidea</taxon>
        <taxon>Elapidae</taxon>
        <taxon>Elapinae</taxon>
        <taxon>Ophiophagus</taxon>
    </lineage>
</organism>
<dbReference type="InterPro" id="IPR015819">
    <property type="entry name" value="Lipid_transp_b-sht_shell"/>
</dbReference>
<protein>
    <recommendedName>
        <fullName evidence="2">Vitellogenin domain-containing protein</fullName>
    </recommendedName>
</protein>
<feature type="non-terminal residue" evidence="3">
    <location>
        <position position="108"/>
    </location>
</feature>